<sequence>MTAPTLDPATRGPGNGAEQAGDPPRLSASRRNKRRFGADWKTAWAFVVPFLAFFVVFHLVPVFYALWQSFHGVEKSGGLGFDTPNVIFVGLDNYTQALTDRDFLESVGRVLLYGLVQVPVMLGLALVMALIFDTAVIRMRGLFQLAAFLPYAVPGIIASIVWAFLYLPGVSPVVDFFDGVGAHVDFLSKDNVLWSIANVATWQWTGYNMIIIFAALQAIPRDMFEAARIDGASNWQIAWRIKVPLVAPAILITGLFSVVGTLQLFSEPTVLRTITNNVTYNYTPNMIVYNLAFGSNQPYYSAAVAVIIAIGAFLLSFGFLRMLQRRNPDE</sequence>
<feature type="transmembrane region" description="Helical" evidence="7">
    <location>
        <begin position="110"/>
        <end position="133"/>
    </location>
</feature>
<evidence type="ECO:0000256" key="6">
    <source>
        <dbReference type="ARBA" id="ARBA00023136"/>
    </source>
</evidence>
<dbReference type="InterPro" id="IPR050809">
    <property type="entry name" value="UgpAE/MalFG_permease"/>
</dbReference>
<evidence type="ECO:0000313" key="11">
    <source>
        <dbReference type="Proteomes" id="UP001180754"/>
    </source>
</evidence>
<gene>
    <name evidence="10" type="ORF">RND15_20640</name>
</gene>
<dbReference type="SUPFAM" id="SSF161098">
    <property type="entry name" value="MetI-like"/>
    <property type="match status" value="1"/>
</dbReference>
<dbReference type="Gene3D" id="1.10.3720.10">
    <property type="entry name" value="MetI-like"/>
    <property type="match status" value="1"/>
</dbReference>
<proteinExistence type="inferred from homology"/>
<keyword evidence="11" id="KW-1185">Reference proteome</keyword>
<feature type="transmembrane region" description="Helical" evidence="7">
    <location>
        <begin position="299"/>
        <end position="320"/>
    </location>
</feature>
<evidence type="ECO:0000256" key="7">
    <source>
        <dbReference type="RuleBase" id="RU363032"/>
    </source>
</evidence>
<comment type="caution">
    <text evidence="10">The sequence shown here is derived from an EMBL/GenBank/DDBJ whole genome shotgun (WGS) entry which is preliminary data.</text>
</comment>
<keyword evidence="2 7" id="KW-0813">Transport</keyword>
<dbReference type="PANTHER" id="PTHR43227:SF8">
    <property type="entry name" value="DIACETYLCHITOBIOSE UPTAKE SYSTEM PERMEASE PROTEIN DASB"/>
    <property type="match status" value="1"/>
</dbReference>
<feature type="transmembrane region" description="Helical" evidence="7">
    <location>
        <begin position="145"/>
        <end position="167"/>
    </location>
</feature>
<dbReference type="PROSITE" id="PS50928">
    <property type="entry name" value="ABC_TM1"/>
    <property type="match status" value="1"/>
</dbReference>
<keyword evidence="5 7" id="KW-1133">Transmembrane helix</keyword>
<feature type="transmembrane region" description="Helical" evidence="7">
    <location>
        <begin position="43"/>
        <end position="67"/>
    </location>
</feature>
<evidence type="ECO:0000256" key="1">
    <source>
        <dbReference type="ARBA" id="ARBA00004651"/>
    </source>
</evidence>
<comment type="similarity">
    <text evidence="7">Belongs to the binding-protein-dependent transport system permease family.</text>
</comment>
<keyword evidence="3" id="KW-1003">Cell membrane</keyword>
<evidence type="ECO:0000256" key="4">
    <source>
        <dbReference type="ARBA" id="ARBA00022692"/>
    </source>
</evidence>
<feature type="domain" description="ABC transmembrane type-1" evidence="9">
    <location>
        <begin position="107"/>
        <end position="321"/>
    </location>
</feature>
<evidence type="ECO:0000259" key="9">
    <source>
        <dbReference type="PROSITE" id="PS50928"/>
    </source>
</evidence>
<evidence type="ECO:0000256" key="2">
    <source>
        <dbReference type="ARBA" id="ARBA00022448"/>
    </source>
</evidence>
<keyword evidence="4 7" id="KW-0812">Transmembrane</keyword>
<dbReference type="CDD" id="cd06261">
    <property type="entry name" value="TM_PBP2"/>
    <property type="match status" value="1"/>
</dbReference>
<dbReference type="PANTHER" id="PTHR43227">
    <property type="entry name" value="BLL4140 PROTEIN"/>
    <property type="match status" value="1"/>
</dbReference>
<dbReference type="Proteomes" id="UP001180754">
    <property type="component" value="Unassembled WGS sequence"/>
</dbReference>
<keyword evidence="6 7" id="KW-0472">Membrane</keyword>
<dbReference type="InterPro" id="IPR000515">
    <property type="entry name" value="MetI-like"/>
</dbReference>
<organism evidence="10 11">
    <name type="scientific">Streptomyces lonegramiae</name>
    <dbReference type="NCBI Taxonomy" id="3075524"/>
    <lineage>
        <taxon>Bacteria</taxon>
        <taxon>Bacillati</taxon>
        <taxon>Actinomycetota</taxon>
        <taxon>Actinomycetes</taxon>
        <taxon>Kitasatosporales</taxon>
        <taxon>Streptomycetaceae</taxon>
        <taxon>Streptomyces</taxon>
    </lineage>
</organism>
<evidence type="ECO:0000256" key="5">
    <source>
        <dbReference type="ARBA" id="ARBA00022989"/>
    </source>
</evidence>
<accession>A0ABU2XJM5</accession>
<dbReference type="RefSeq" id="WP_311725566.1">
    <property type="nucleotide sequence ID" value="NZ_JAVRFD010000009.1"/>
</dbReference>
<feature type="region of interest" description="Disordered" evidence="8">
    <location>
        <begin position="1"/>
        <end position="30"/>
    </location>
</feature>
<dbReference type="EMBL" id="JAVRFD010000009">
    <property type="protein sequence ID" value="MDT0545098.1"/>
    <property type="molecule type" value="Genomic_DNA"/>
</dbReference>
<name>A0ABU2XJM5_9ACTN</name>
<comment type="subcellular location">
    <subcellularLocation>
        <location evidence="1 7">Cell membrane</location>
        <topology evidence="1 7">Multi-pass membrane protein</topology>
    </subcellularLocation>
</comment>
<dbReference type="Pfam" id="PF00528">
    <property type="entry name" value="BPD_transp_1"/>
    <property type="match status" value="1"/>
</dbReference>
<reference evidence="10" key="1">
    <citation type="submission" date="2024-05" db="EMBL/GenBank/DDBJ databases">
        <title>30 novel species of actinomycetes from the DSMZ collection.</title>
        <authorList>
            <person name="Nouioui I."/>
        </authorList>
    </citation>
    <scope>NUCLEOTIDE SEQUENCE</scope>
    <source>
        <strain evidence="10">DSM 41529</strain>
    </source>
</reference>
<evidence type="ECO:0000256" key="3">
    <source>
        <dbReference type="ARBA" id="ARBA00022475"/>
    </source>
</evidence>
<protein>
    <submittedName>
        <fullName evidence="10">Sugar ABC transporter permease</fullName>
    </submittedName>
</protein>
<dbReference type="InterPro" id="IPR035906">
    <property type="entry name" value="MetI-like_sf"/>
</dbReference>
<feature type="transmembrane region" description="Helical" evidence="7">
    <location>
        <begin position="245"/>
        <end position="265"/>
    </location>
</feature>
<evidence type="ECO:0000313" key="10">
    <source>
        <dbReference type="EMBL" id="MDT0545098.1"/>
    </source>
</evidence>
<evidence type="ECO:0000256" key="8">
    <source>
        <dbReference type="SAM" id="MobiDB-lite"/>
    </source>
</evidence>